<dbReference type="InterPro" id="IPR015797">
    <property type="entry name" value="NUDIX_hydrolase-like_dom_sf"/>
</dbReference>
<evidence type="ECO:0000256" key="1">
    <source>
        <dbReference type="ARBA" id="ARBA00005582"/>
    </source>
</evidence>
<dbReference type="PROSITE" id="PS51462">
    <property type="entry name" value="NUDIX"/>
    <property type="match status" value="1"/>
</dbReference>
<dbReference type="CDD" id="cd03674">
    <property type="entry name" value="NUDIX_Hydrolase"/>
    <property type="match status" value="1"/>
</dbReference>
<dbReference type="Pfam" id="PF00293">
    <property type="entry name" value="NUDIX"/>
    <property type="match status" value="1"/>
</dbReference>
<dbReference type="KEGG" id="cmah:C1I91_12385"/>
<dbReference type="OrthoDB" id="9787880at2"/>
<organism evidence="3 4">
    <name type="scientific">Clostridium manihotivorum</name>
    <dbReference type="NCBI Taxonomy" id="2320868"/>
    <lineage>
        <taxon>Bacteria</taxon>
        <taxon>Bacillati</taxon>
        <taxon>Bacillota</taxon>
        <taxon>Clostridia</taxon>
        <taxon>Eubacteriales</taxon>
        <taxon>Clostridiaceae</taxon>
        <taxon>Clostridium</taxon>
    </lineage>
</organism>
<dbReference type="PANTHER" id="PTHR43736">
    <property type="entry name" value="ADP-RIBOSE PYROPHOSPHATASE"/>
    <property type="match status" value="1"/>
</dbReference>
<keyword evidence="3" id="KW-0378">Hydrolase</keyword>
<accession>A0A410DTK6</accession>
<dbReference type="AlphaFoldDB" id="A0A410DTK6"/>
<dbReference type="RefSeq" id="WP_128213158.1">
    <property type="nucleotide sequence ID" value="NZ_CP025746.1"/>
</dbReference>
<feature type="domain" description="Nudix hydrolase" evidence="2">
    <location>
        <begin position="41"/>
        <end position="180"/>
    </location>
</feature>
<dbReference type="InterPro" id="IPR000086">
    <property type="entry name" value="NUDIX_hydrolase_dom"/>
</dbReference>
<keyword evidence="4" id="KW-1185">Reference proteome</keyword>
<dbReference type="SUPFAM" id="SSF55811">
    <property type="entry name" value="Nudix"/>
    <property type="match status" value="1"/>
</dbReference>
<sequence>MNWANSIKEFIPSDEQEKKDKEATLKYINIFDNILSRSNELIHITSSGFVINKSKDKVLMVHHNIFKAWSLPGGHADGDENLVSVATSEIKEETGLEAITLLSDKIVSLDLLSLSGHLRIGEYVTAHLHISVVYLFQADDNEPVNIKPDENSAVKWLPIKELDIHLTEPNMKKIYSKIIAKI</sequence>
<proteinExistence type="inferred from homology"/>
<protein>
    <submittedName>
        <fullName evidence="3">NUDIX hydrolase</fullName>
    </submittedName>
</protein>
<evidence type="ECO:0000313" key="4">
    <source>
        <dbReference type="Proteomes" id="UP000286268"/>
    </source>
</evidence>
<dbReference type="Gene3D" id="3.90.79.10">
    <property type="entry name" value="Nucleoside Triphosphate Pyrophosphohydrolase"/>
    <property type="match status" value="1"/>
</dbReference>
<evidence type="ECO:0000259" key="2">
    <source>
        <dbReference type="PROSITE" id="PS51462"/>
    </source>
</evidence>
<dbReference type="EMBL" id="CP025746">
    <property type="protein sequence ID" value="QAA32371.1"/>
    <property type="molecule type" value="Genomic_DNA"/>
</dbReference>
<reference evidence="3 4" key="1">
    <citation type="submission" date="2018-01" db="EMBL/GenBank/DDBJ databases">
        <title>Genome Sequencing and Assembly of Anaerobacter polyendosporus strain CT4.</title>
        <authorList>
            <person name="Tachaapaikoon C."/>
            <person name="Sutheeworapong S."/>
            <person name="Jenjaroenpun P."/>
            <person name="Wongsurawat T."/>
            <person name="Nookeaw I."/>
            <person name="Cheawchanlertfa P."/>
            <person name="Kosugi A."/>
            <person name="Cheevadhanarak S."/>
            <person name="Ratanakhanokchai K."/>
        </authorList>
    </citation>
    <scope>NUCLEOTIDE SEQUENCE [LARGE SCALE GENOMIC DNA]</scope>
    <source>
        <strain evidence="3 4">CT4</strain>
    </source>
</reference>
<gene>
    <name evidence="3" type="ORF">C1I91_12385</name>
</gene>
<dbReference type="Proteomes" id="UP000286268">
    <property type="component" value="Chromosome"/>
</dbReference>
<name>A0A410DTK6_9CLOT</name>
<evidence type="ECO:0000313" key="3">
    <source>
        <dbReference type="EMBL" id="QAA32371.1"/>
    </source>
</evidence>
<dbReference type="GO" id="GO:0016787">
    <property type="term" value="F:hydrolase activity"/>
    <property type="evidence" value="ECO:0007669"/>
    <property type="project" value="UniProtKB-KW"/>
</dbReference>
<comment type="similarity">
    <text evidence="1">Belongs to the Nudix hydrolase family.</text>
</comment>
<dbReference type="PANTHER" id="PTHR43736:SF1">
    <property type="entry name" value="DIHYDRONEOPTERIN TRIPHOSPHATE DIPHOSPHATASE"/>
    <property type="match status" value="1"/>
</dbReference>